<accession>A0A9X1YJC7</accession>
<evidence type="ECO:0000313" key="2">
    <source>
        <dbReference type="EMBL" id="MCK9685462.1"/>
    </source>
</evidence>
<comment type="caution">
    <text evidence="2">The sequence shown here is derived from an EMBL/GenBank/DDBJ whole genome shotgun (WGS) entry which is preliminary data.</text>
</comment>
<dbReference type="EMBL" id="JAJLJH010000001">
    <property type="protein sequence ID" value="MCK9685462.1"/>
    <property type="molecule type" value="Genomic_DNA"/>
</dbReference>
<dbReference type="AlphaFoldDB" id="A0A9X1YJC7"/>
<name>A0A9X1YJC7_9BURK</name>
<dbReference type="RefSeq" id="WP_275681464.1">
    <property type="nucleotide sequence ID" value="NZ_JAJLJH010000001.1"/>
</dbReference>
<keyword evidence="1" id="KW-0732">Signal</keyword>
<keyword evidence="3" id="KW-1185">Reference proteome</keyword>
<feature type="chain" id="PRO_5040888805" evidence="1">
    <location>
        <begin position="25"/>
        <end position="261"/>
    </location>
</feature>
<protein>
    <submittedName>
        <fullName evidence="2">Uncharacterized protein</fullName>
    </submittedName>
</protein>
<feature type="signal peptide" evidence="1">
    <location>
        <begin position="1"/>
        <end position="24"/>
    </location>
</feature>
<gene>
    <name evidence="2" type="ORF">LPC04_07045</name>
</gene>
<sequence length="261" mass="28337">MSHFRLPHILLRLLAATLALFALADVRAQGCTAAVYEVIGEHLHVAGLASGELVDDAACKRDPVQPHVTLVALAWNDGRESEYLKGYVVAEVDEDAGKVLALMTGTAVADASTPLVGGDLAIDTAPYVLAPGVRAFGVDMSERVSHAADGGTDLRRTLYVREGRRLRPVLKGQSMSGHWIIDLGQGLETRVHESFQVSLAIGPHVSHGRHDLLMTTRFERSDGKPSTRETEHITDVYDGKSYRAIETAAPWELEDRKNAGR</sequence>
<reference evidence="2" key="1">
    <citation type="submission" date="2021-11" db="EMBL/GenBank/DDBJ databases">
        <title>BS-T2-15 a new species belonging to the Comamonadaceae family isolated from the soil of a French oak forest.</title>
        <authorList>
            <person name="Mieszkin S."/>
            <person name="Alain K."/>
        </authorList>
    </citation>
    <scope>NUCLEOTIDE SEQUENCE</scope>
    <source>
        <strain evidence="2">BS-T2-15</strain>
    </source>
</reference>
<organism evidence="2 3">
    <name type="scientific">Scleromatobacter humisilvae</name>
    <dbReference type="NCBI Taxonomy" id="2897159"/>
    <lineage>
        <taxon>Bacteria</taxon>
        <taxon>Pseudomonadati</taxon>
        <taxon>Pseudomonadota</taxon>
        <taxon>Betaproteobacteria</taxon>
        <taxon>Burkholderiales</taxon>
        <taxon>Sphaerotilaceae</taxon>
        <taxon>Scleromatobacter</taxon>
    </lineage>
</organism>
<evidence type="ECO:0000313" key="3">
    <source>
        <dbReference type="Proteomes" id="UP001139353"/>
    </source>
</evidence>
<dbReference type="Proteomes" id="UP001139353">
    <property type="component" value="Unassembled WGS sequence"/>
</dbReference>
<proteinExistence type="predicted"/>
<evidence type="ECO:0000256" key="1">
    <source>
        <dbReference type="SAM" id="SignalP"/>
    </source>
</evidence>